<keyword evidence="8" id="KW-1133">Transmembrane helix</keyword>
<dbReference type="Pfam" id="PF07536">
    <property type="entry name" value="HWE_HK"/>
    <property type="match status" value="1"/>
</dbReference>
<dbReference type="EC" id="2.7.13.3" evidence="2"/>
<dbReference type="SMART" id="SM00911">
    <property type="entry name" value="HWE_HK"/>
    <property type="match status" value="1"/>
</dbReference>
<organism evidence="10 11">
    <name type="scientific">Peteryoungia algae</name>
    <dbReference type="NCBI Taxonomy" id="2919917"/>
    <lineage>
        <taxon>Bacteria</taxon>
        <taxon>Pseudomonadati</taxon>
        <taxon>Pseudomonadota</taxon>
        <taxon>Alphaproteobacteria</taxon>
        <taxon>Hyphomicrobiales</taxon>
        <taxon>Rhizobiaceae</taxon>
        <taxon>Peteryoungia</taxon>
    </lineage>
</organism>
<evidence type="ECO:0000256" key="5">
    <source>
        <dbReference type="ARBA" id="ARBA00022741"/>
    </source>
</evidence>
<keyword evidence="3" id="KW-0597">Phosphoprotein</keyword>
<comment type="caution">
    <text evidence="10">The sequence shown here is derived from an EMBL/GenBank/DDBJ whole genome shotgun (WGS) entry which is preliminary data.</text>
</comment>
<reference evidence="10 11" key="1">
    <citation type="submission" date="2022-03" db="EMBL/GenBank/DDBJ databases">
        <title>Rhizobium SSM4.3 sp. nov., isolated from Sediment (Gouqi Island).</title>
        <authorList>
            <person name="Chen G."/>
        </authorList>
    </citation>
    <scope>NUCLEOTIDE SEQUENCE [LARGE SCALE GENOMIC DNA]</scope>
    <source>
        <strain evidence="10 11">SSM4.3</strain>
        <plasmid evidence="10">unnamed</plasmid>
    </source>
</reference>
<feature type="transmembrane region" description="Helical" evidence="8">
    <location>
        <begin position="20"/>
        <end position="41"/>
    </location>
</feature>
<sequence>MKRPLRLFLGLFPTASIGSYLATMAILATLPLLAFVVFLLLQLERSQFRTLRADAAQDAQTISRGVERKLADMETTLALVAKSVELQQGDLPAFHARVLESLKESSLYVILARRDGLQVLNTRMPWGAPLPPMANPGSVTSALRSGKVELSHVFFGATSQRWVVNLTMPLAERGPQGTDAVVLTQDAESFEDLASRDALPPGWTSALLDKEGRVVVSNGAERQTAGTAMDQSRLELMYGVNGSAVFYKDGRQYLLGYAKLPGWQWHALVWGPADSLQGSFIELWKSLLAGSVIFLALIMLVVFVAAHHLRSAIRKIASMAERIGKGEIVSPERTKITEANQVAVALSNASFDRAEAEERIHFILQELVHRTKNILSLVQAMMRQLARGTDDVEEFQRAVSGRLAGLAQSIEALAKQQWAGIPLASLVELQLTTVTGSFDRISKRGPELLVNANAVQNLGLVFHELATNSVKYGALSVLEGRLMIEWQIVEPGAEGEEQRLRLTWTELHGPPVVTPTRRGFGSTVIERHAASAFAGEVTVDFNPKGLRWTLVAPLSSFTIGTND</sequence>
<protein>
    <recommendedName>
        <fullName evidence="2">histidine kinase</fullName>
        <ecNumber evidence="2">2.7.13.3</ecNumber>
    </recommendedName>
</protein>
<feature type="domain" description="Signal transduction histidine kinase HWE region" evidence="9">
    <location>
        <begin position="366"/>
        <end position="447"/>
    </location>
</feature>
<dbReference type="PANTHER" id="PTHR41523">
    <property type="entry name" value="TWO-COMPONENT SYSTEM SENSOR PROTEIN"/>
    <property type="match status" value="1"/>
</dbReference>
<dbReference type="InterPro" id="IPR011102">
    <property type="entry name" value="Sig_transdc_His_kinase_HWE"/>
</dbReference>
<dbReference type="RefSeq" id="WP_245134719.1">
    <property type="nucleotide sequence ID" value="NZ_CP128477.1"/>
</dbReference>
<keyword evidence="7" id="KW-0067">ATP-binding</keyword>
<comment type="catalytic activity">
    <reaction evidence="1">
        <text>ATP + protein L-histidine = ADP + protein N-phospho-L-histidine.</text>
        <dbReference type="EC" id="2.7.13.3"/>
    </reaction>
</comment>
<gene>
    <name evidence="10" type="ORF">MKJ03_03105</name>
</gene>
<accession>A0ABT0CWH0</accession>
<dbReference type="PANTHER" id="PTHR41523:SF7">
    <property type="entry name" value="HISTIDINE KINASE"/>
    <property type="match status" value="1"/>
</dbReference>
<evidence type="ECO:0000313" key="11">
    <source>
        <dbReference type="Proteomes" id="UP001522662"/>
    </source>
</evidence>
<proteinExistence type="predicted"/>
<evidence type="ECO:0000256" key="1">
    <source>
        <dbReference type="ARBA" id="ARBA00000085"/>
    </source>
</evidence>
<feature type="transmembrane region" description="Helical" evidence="8">
    <location>
        <begin position="287"/>
        <end position="309"/>
    </location>
</feature>
<evidence type="ECO:0000256" key="8">
    <source>
        <dbReference type="SAM" id="Phobius"/>
    </source>
</evidence>
<dbReference type="InterPro" id="IPR036890">
    <property type="entry name" value="HATPase_C_sf"/>
</dbReference>
<dbReference type="CDD" id="cd18774">
    <property type="entry name" value="PDC2_HK_sensor"/>
    <property type="match status" value="1"/>
</dbReference>
<evidence type="ECO:0000256" key="7">
    <source>
        <dbReference type="ARBA" id="ARBA00022840"/>
    </source>
</evidence>
<evidence type="ECO:0000256" key="3">
    <source>
        <dbReference type="ARBA" id="ARBA00022553"/>
    </source>
</evidence>
<evidence type="ECO:0000259" key="9">
    <source>
        <dbReference type="SMART" id="SM00911"/>
    </source>
</evidence>
<keyword evidence="11" id="KW-1185">Reference proteome</keyword>
<keyword evidence="4" id="KW-0808">Transferase</keyword>
<name>A0ABT0CWH0_9HYPH</name>
<evidence type="ECO:0000256" key="4">
    <source>
        <dbReference type="ARBA" id="ARBA00022679"/>
    </source>
</evidence>
<dbReference type="Proteomes" id="UP001522662">
    <property type="component" value="Unassembled WGS sequence"/>
</dbReference>
<geneLocation type="plasmid" evidence="10">
    <name>unnamed</name>
</geneLocation>
<evidence type="ECO:0000256" key="2">
    <source>
        <dbReference type="ARBA" id="ARBA00012438"/>
    </source>
</evidence>
<keyword evidence="8" id="KW-0812">Transmembrane</keyword>
<dbReference type="EMBL" id="JALAYX010000001">
    <property type="protein sequence ID" value="MCJ8237299.1"/>
    <property type="molecule type" value="Genomic_DNA"/>
</dbReference>
<evidence type="ECO:0000313" key="10">
    <source>
        <dbReference type="EMBL" id="MCJ8237299.1"/>
    </source>
</evidence>
<keyword evidence="6 10" id="KW-0418">Kinase</keyword>
<dbReference type="Gene3D" id="3.30.450.20">
    <property type="entry name" value="PAS domain"/>
    <property type="match status" value="1"/>
</dbReference>
<keyword evidence="8" id="KW-0472">Membrane</keyword>
<evidence type="ECO:0000256" key="6">
    <source>
        <dbReference type="ARBA" id="ARBA00022777"/>
    </source>
</evidence>
<dbReference type="GO" id="GO:0016301">
    <property type="term" value="F:kinase activity"/>
    <property type="evidence" value="ECO:0007669"/>
    <property type="project" value="UniProtKB-KW"/>
</dbReference>
<keyword evidence="5" id="KW-0547">Nucleotide-binding</keyword>
<dbReference type="Gene3D" id="3.30.565.10">
    <property type="entry name" value="Histidine kinase-like ATPase, C-terminal domain"/>
    <property type="match status" value="1"/>
</dbReference>
<keyword evidence="10" id="KW-0614">Plasmid</keyword>